<protein>
    <submittedName>
        <fullName evidence="4">Uncharacterized protein</fullName>
    </submittedName>
</protein>
<feature type="region of interest" description="Disordered" evidence="2">
    <location>
        <begin position="1"/>
        <end position="112"/>
    </location>
</feature>
<feature type="region of interest" description="Disordered" evidence="2">
    <location>
        <begin position="543"/>
        <end position="600"/>
    </location>
</feature>
<evidence type="ECO:0000256" key="3">
    <source>
        <dbReference type="SAM" id="Phobius"/>
    </source>
</evidence>
<feature type="compositionally biased region" description="Polar residues" evidence="2">
    <location>
        <begin position="560"/>
        <end position="574"/>
    </location>
</feature>
<dbReference type="RefSeq" id="XP_025356040.1">
    <property type="nucleotide sequence ID" value="XM_025502386.1"/>
</dbReference>
<keyword evidence="5" id="KW-1185">Reference proteome</keyword>
<dbReference type="Proteomes" id="UP000245771">
    <property type="component" value="Unassembled WGS sequence"/>
</dbReference>
<keyword evidence="3" id="KW-0472">Membrane</keyword>
<dbReference type="OrthoDB" id="10263751at2759"/>
<feature type="transmembrane region" description="Helical" evidence="3">
    <location>
        <begin position="225"/>
        <end position="245"/>
    </location>
</feature>
<feature type="compositionally biased region" description="Low complexity" evidence="2">
    <location>
        <begin position="543"/>
        <end position="558"/>
    </location>
</feature>
<dbReference type="PANTHER" id="PTHR42032:SF1">
    <property type="entry name" value="YALI0E30679P"/>
    <property type="match status" value="1"/>
</dbReference>
<keyword evidence="1" id="KW-0175">Coiled coil</keyword>
<keyword evidence="3" id="KW-0812">Transmembrane</keyword>
<dbReference type="GeneID" id="37024167"/>
<reference evidence="4 5" key="1">
    <citation type="journal article" date="2018" name="Mol. Biol. Evol.">
        <title>Broad Genomic Sampling Reveals a Smut Pathogenic Ancestry of the Fungal Clade Ustilaginomycotina.</title>
        <authorList>
            <person name="Kijpornyongpan T."/>
            <person name="Mondo S.J."/>
            <person name="Barry K."/>
            <person name="Sandor L."/>
            <person name="Lee J."/>
            <person name="Lipzen A."/>
            <person name="Pangilinan J."/>
            <person name="LaButti K."/>
            <person name="Hainaut M."/>
            <person name="Henrissat B."/>
            <person name="Grigoriev I.V."/>
            <person name="Spatafora J.W."/>
            <person name="Aime M.C."/>
        </authorList>
    </citation>
    <scope>NUCLEOTIDE SEQUENCE [LARGE SCALE GENOMIC DNA]</scope>
    <source>
        <strain evidence="4 5">MCA 3882</strain>
    </source>
</reference>
<feature type="compositionally biased region" description="Low complexity" evidence="2">
    <location>
        <begin position="1"/>
        <end position="21"/>
    </location>
</feature>
<feature type="region of interest" description="Disordered" evidence="2">
    <location>
        <begin position="428"/>
        <end position="487"/>
    </location>
</feature>
<dbReference type="AlphaFoldDB" id="A0A316VFA0"/>
<dbReference type="InParanoid" id="A0A316VFA0"/>
<dbReference type="PANTHER" id="PTHR42032">
    <property type="entry name" value="YALI0E30679P"/>
    <property type="match status" value="1"/>
</dbReference>
<dbReference type="STRING" id="1280837.A0A316VFA0"/>
<proteinExistence type="predicted"/>
<feature type="compositionally biased region" description="Polar residues" evidence="2">
    <location>
        <begin position="29"/>
        <end position="68"/>
    </location>
</feature>
<keyword evidence="3" id="KW-1133">Transmembrane helix</keyword>
<sequence>MSSRVSSRADDASSSSSTAERSSYRKRQSTNGKGWNSANGANRSTSQSPLSENGPENKSDPIWQTDSNVIYEEDDIRHRPSVSSPNGKPNRERSSSIPHAPPTLEEDSFYEEDDPVKSENVLSNWHFAPLIIAILPPLGAVIGGQADAWSDAILLLLASFWLYQFLKVPHDIYHAARTRRILHADSEYLEDDVREDGSKVPYDETVRRSRERAAAAAELRRAEMFSLAALVLSPIAGAYLLTWMMEVFTDGNRYLNKFNIRLFMLASGIKPWSHALSLFRQRLLHLQEVVHYPSSRVETLNRKLARMESDLSTLRKLVATKSDVSLLREGIDLPLTQLSRSMRRYEKKEEHLRMSAEDKFSLVESRLEDLLREVAINAELIEEERRERQRAASLPASIFQALRYALGQRSQEQSYAYEGQRTLKGRSSLGITAGGQFSDPSSPGKIASLNSSLSSTTSEPAFSSPPRYGPAPPTNGTTTISNKASSQPGWTEEGLAYWFFLPINIPRSVIRGAMSLAGGRVNNPMHDPNYAQNFANAMTATANSNNAQNGNAHGNGHARITSSTVNGKQASRNKSFGERLDARPVGANPVPATSHFSRRV</sequence>
<name>A0A316VFA0_9BASI</name>
<organism evidence="4 5">
    <name type="scientific">Meira miltonrushii</name>
    <dbReference type="NCBI Taxonomy" id="1280837"/>
    <lineage>
        <taxon>Eukaryota</taxon>
        <taxon>Fungi</taxon>
        <taxon>Dikarya</taxon>
        <taxon>Basidiomycota</taxon>
        <taxon>Ustilaginomycotina</taxon>
        <taxon>Exobasidiomycetes</taxon>
        <taxon>Exobasidiales</taxon>
        <taxon>Brachybasidiaceae</taxon>
        <taxon>Meira</taxon>
    </lineage>
</organism>
<evidence type="ECO:0000256" key="2">
    <source>
        <dbReference type="SAM" id="MobiDB-lite"/>
    </source>
</evidence>
<feature type="compositionally biased region" description="Polar residues" evidence="2">
    <location>
        <begin position="474"/>
        <end position="487"/>
    </location>
</feature>
<evidence type="ECO:0000313" key="5">
    <source>
        <dbReference type="Proteomes" id="UP000245771"/>
    </source>
</evidence>
<feature type="compositionally biased region" description="Low complexity" evidence="2">
    <location>
        <begin position="447"/>
        <end position="465"/>
    </location>
</feature>
<dbReference type="EMBL" id="KZ819603">
    <property type="protein sequence ID" value="PWN35738.1"/>
    <property type="molecule type" value="Genomic_DNA"/>
</dbReference>
<evidence type="ECO:0000256" key="1">
    <source>
        <dbReference type="SAM" id="Coils"/>
    </source>
</evidence>
<gene>
    <name evidence="4" type="ORF">FA14DRAFT_46277</name>
</gene>
<feature type="coiled-coil region" evidence="1">
    <location>
        <begin position="353"/>
        <end position="387"/>
    </location>
</feature>
<evidence type="ECO:0000313" key="4">
    <source>
        <dbReference type="EMBL" id="PWN35738.1"/>
    </source>
</evidence>
<accession>A0A316VFA0</accession>